<accession>A0A2S3H804</accession>
<sequence length="173" mass="18459">MDATRRWGPPISAPLSPLLSLSSHPALAATLPRASPAHPAALAHGGAASRFPGGAGPRRSSSSPGLLRVPTGAQGPHSVRRPRRRRTTQVPPRCPWRQRRGLALLPGVPHQRREVLQERGAPDAVRSRCRCPWPGVIRPDSPRMLDLDASLAGELVGSSTSGRVSRRSWSVGS</sequence>
<name>A0A2S3H804_9POAL</name>
<dbReference type="Proteomes" id="UP000243499">
    <property type="component" value="Chromosome 3"/>
</dbReference>
<protein>
    <submittedName>
        <fullName evidence="2">Uncharacterized protein</fullName>
    </submittedName>
</protein>
<dbReference type="EMBL" id="CM008048">
    <property type="protein sequence ID" value="PAN17044.1"/>
    <property type="molecule type" value="Genomic_DNA"/>
</dbReference>
<feature type="compositionally biased region" description="Basic residues" evidence="1">
    <location>
        <begin position="78"/>
        <end position="87"/>
    </location>
</feature>
<feature type="compositionally biased region" description="Low complexity" evidence="1">
    <location>
        <begin position="30"/>
        <end position="65"/>
    </location>
</feature>
<reference evidence="2" key="1">
    <citation type="submission" date="2018-04" db="EMBL/GenBank/DDBJ databases">
        <title>WGS assembly of Panicum hallii.</title>
        <authorList>
            <person name="Lovell J."/>
            <person name="Jenkins J."/>
            <person name="Lowry D."/>
            <person name="Mamidi S."/>
            <person name="Sreedasyam A."/>
            <person name="Weng X."/>
            <person name="Barry K."/>
            <person name="Bonette J."/>
            <person name="Campitelli B."/>
            <person name="Daum C."/>
            <person name="Gordon S."/>
            <person name="Gould B."/>
            <person name="Lipzen A."/>
            <person name="Macqueen A."/>
            <person name="Palacio-Mejia J."/>
            <person name="Plott C."/>
            <person name="Shakirov E."/>
            <person name="Shu S."/>
            <person name="Yoshinaga Y."/>
            <person name="Zane M."/>
            <person name="Rokhsar D."/>
            <person name="Grimwood J."/>
            <person name="Schmutz J."/>
            <person name="Juenger T."/>
        </authorList>
    </citation>
    <scope>NUCLEOTIDE SEQUENCE [LARGE SCALE GENOMIC DNA]</scope>
    <source>
        <strain evidence="2">FIL2</strain>
    </source>
</reference>
<dbReference type="AlphaFoldDB" id="A0A2S3H804"/>
<evidence type="ECO:0000313" key="2">
    <source>
        <dbReference type="EMBL" id="PAN17044.1"/>
    </source>
</evidence>
<feature type="region of interest" description="Disordered" evidence="1">
    <location>
        <begin position="30"/>
        <end position="98"/>
    </location>
</feature>
<gene>
    <name evidence="2" type="ORF">PAHAL_3G103300</name>
</gene>
<evidence type="ECO:0000256" key="1">
    <source>
        <dbReference type="SAM" id="MobiDB-lite"/>
    </source>
</evidence>
<dbReference type="Gramene" id="PAN17044">
    <property type="protein sequence ID" value="PAN17044"/>
    <property type="gene ID" value="PAHAL_3G103300"/>
</dbReference>
<proteinExistence type="predicted"/>
<organism evidence="2">
    <name type="scientific">Panicum hallii</name>
    <dbReference type="NCBI Taxonomy" id="206008"/>
    <lineage>
        <taxon>Eukaryota</taxon>
        <taxon>Viridiplantae</taxon>
        <taxon>Streptophyta</taxon>
        <taxon>Embryophyta</taxon>
        <taxon>Tracheophyta</taxon>
        <taxon>Spermatophyta</taxon>
        <taxon>Magnoliopsida</taxon>
        <taxon>Liliopsida</taxon>
        <taxon>Poales</taxon>
        <taxon>Poaceae</taxon>
        <taxon>PACMAD clade</taxon>
        <taxon>Panicoideae</taxon>
        <taxon>Panicodae</taxon>
        <taxon>Paniceae</taxon>
        <taxon>Panicinae</taxon>
        <taxon>Panicum</taxon>
        <taxon>Panicum sect. Panicum</taxon>
    </lineage>
</organism>